<keyword evidence="2" id="KW-1185">Reference proteome</keyword>
<accession>A0A543H8M3</accession>
<sequence>MPEQEHATPDRVRQLTRAGLIGGTAAAAAFGAWTFRWTYLHYGASGGEPVETLPGDDLLPAADLVATRAVTIGATPDRVWPWVAQLGQGRGGFYSYDRLENLVGCEIESADRIHPEWQDVQVGDPFRLHPKLALVVAEFNPGHSLVVDGRARPGEPAPPYDFTWAFVVRRHPGLRTRLIVRERYGYTTPASRFIVEPLAAGSAVMTRKMLHGIRDRVEAARPGGPQPGTWVTS</sequence>
<dbReference type="RefSeq" id="WP_141847702.1">
    <property type="nucleotide sequence ID" value="NZ_VFPM01000006.1"/>
</dbReference>
<reference evidence="1 2" key="1">
    <citation type="submission" date="2019-06" db="EMBL/GenBank/DDBJ databases">
        <title>Genome sequencing of plant associated microbes to promote plant fitness in Sorghum bicolor and Oryza sativa.</title>
        <authorList>
            <person name="Coleman-Derr D."/>
        </authorList>
    </citation>
    <scope>NUCLEOTIDE SEQUENCE [LARGE SCALE GENOMIC DNA]</scope>
    <source>
        <strain evidence="1 2">KV-663</strain>
    </source>
</reference>
<dbReference type="Proteomes" id="UP000316747">
    <property type="component" value="Unassembled WGS sequence"/>
</dbReference>
<dbReference type="OrthoDB" id="3255669at2"/>
<organism evidence="1 2">
    <name type="scientific">Humibacillus xanthopallidus</name>
    <dbReference type="NCBI Taxonomy" id="412689"/>
    <lineage>
        <taxon>Bacteria</taxon>
        <taxon>Bacillati</taxon>
        <taxon>Actinomycetota</taxon>
        <taxon>Actinomycetes</taxon>
        <taxon>Micrococcales</taxon>
        <taxon>Intrasporangiaceae</taxon>
        <taxon>Humibacillus</taxon>
    </lineage>
</organism>
<evidence type="ECO:0000313" key="1">
    <source>
        <dbReference type="EMBL" id="TQM54650.1"/>
    </source>
</evidence>
<dbReference type="SUPFAM" id="SSF55961">
    <property type="entry name" value="Bet v1-like"/>
    <property type="match status" value="1"/>
</dbReference>
<dbReference type="AlphaFoldDB" id="A0A543H8M3"/>
<gene>
    <name evidence="1" type="ORF">FBY41_4688</name>
</gene>
<evidence type="ECO:0000313" key="2">
    <source>
        <dbReference type="Proteomes" id="UP000316747"/>
    </source>
</evidence>
<dbReference type="EMBL" id="VFPM01000006">
    <property type="protein sequence ID" value="TQM54650.1"/>
    <property type="molecule type" value="Genomic_DNA"/>
</dbReference>
<dbReference type="InterPro" id="IPR023393">
    <property type="entry name" value="START-like_dom_sf"/>
</dbReference>
<protein>
    <recommendedName>
        <fullName evidence="3">Polyketide cyclase/dehydrase/lipid transport protein</fullName>
    </recommendedName>
</protein>
<dbReference type="Gene3D" id="3.30.530.20">
    <property type="match status" value="1"/>
</dbReference>
<comment type="caution">
    <text evidence="1">The sequence shown here is derived from an EMBL/GenBank/DDBJ whole genome shotgun (WGS) entry which is preliminary data.</text>
</comment>
<proteinExistence type="predicted"/>
<evidence type="ECO:0008006" key="3">
    <source>
        <dbReference type="Google" id="ProtNLM"/>
    </source>
</evidence>
<name>A0A543H8M3_9MICO</name>